<name>A0A381N9Y7_9ZZZZ</name>
<reference evidence="2" key="1">
    <citation type="submission" date="2018-05" db="EMBL/GenBank/DDBJ databases">
        <authorList>
            <person name="Lanie J.A."/>
            <person name="Ng W.-L."/>
            <person name="Kazmierczak K.M."/>
            <person name="Andrzejewski T.M."/>
            <person name="Davidsen T.M."/>
            <person name="Wayne K.J."/>
            <person name="Tettelin H."/>
            <person name="Glass J.I."/>
            <person name="Rusch D."/>
            <person name="Podicherti R."/>
            <person name="Tsui H.-C.T."/>
            <person name="Winkler M.E."/>
        </authorList>
    </citation>
    <scope>NUCLEOTIDE SEQUENCE</scope>
</reference>
<dbReference type="SUPFAM" id="SSF55298">
    <property type="entry name" value="YjgF-like"/>
    <property type="match status" value="1"/>
</dbReference>
<proteinExistence type="inferred from homology"/>
<gene>
    <name evidence="2" type="ORF">METZ01_LOCUS4171</name>
</gene>
<dbReference type="EMBL" id="UINC01000218">
    <property type="protein sequence ID" value="SUZ51317.1"/>
    <property type="molecule type" value="Genomic_DNA"/>
</dbReference>
<sequence>MVKTIVVTDKAPQAIGPYSQAVKSNGLLFLSGQIPLVTNGEICKGDFEARTRQVFSNIKGILQSQGLTFNSIIKVNVYLTDINNFAVVNHVMEDLLDTPYPARALVEVSALPKNSDIEVEAVASVTP</sequence>
<dbReference type="InterPro" id="IPR006056">
    <property type="entry name" value="RidA"/>
</dbReference>
<organism evidence="2">
    <name type="scientific">marine metagenome</name>
    <dbReference type="NCBI Taxonomy" id="408172"/>
    <lineage>
        <taxon>unclassified sequences</taxon>
        <taxon>metagenomes</taxon>
        <taxon>ecological metagenomes</taxon>
    </lineage>
</organism>
<dbReference type="Pfam" id="PF01042">
    <property type="entry name" value="Ribonuc_L-PSP"/>
    <property type="match status" value="1"/>
</dbReference>
<accession>A0A381N9Y7</accession>
<dbReference type="PANTHER" id="PTHR11803">
    <property type="entry name" value="2-IMINOBUTANOATE/2-IMINOPROPANOATE DEAMINASE RIDA"/>
    <property type="match status" value="1"/>
</dbReference>
<dbReference type="Gene3D" id="3.30.1330.40">
    <property type="entry name" value="RutC-like"/>
    <property type="match status" value="1"/>
</dbReference>
<dbReference type="NCBIfam" id="TIGR00004">
    <property type="entry name" value="Rid family detoxifying hydrolase"/>
    <property type="match status" value="1"/>
</dbReference>
<comment type="similarity">
    <text evidence="1">Belongs to the RutC family.</text>
</comment>
<dbReference type="GO" id="GO:0019239">
    <property type="term" value="F:deaminase activity"/>
    <property type="evidence" value="ECO:0007669"/>
    <property type="project" value="TreeGrafter"/>
</dbReference>
<dbReference type="InterPro" id="IPR006175">
    <property type="entry name" value="YjgF/YER057c/UK114"/>
</dbReference>
<evidence type="ECO:0000313" key="2">
    <source>
        <dbReference type="EMBL" id="SUZ51317.1"/>
    </source>
</evidence>
<dbReference type="CDD" id="cd00448">
    <property type="entry name" value="YjgF_YER057c_UK114_family"/>
    <property type="match status" value="1"/>
</dbReference>
<dbReference type="AlphaFoldDB" id="A0A381N9Y7"/>
<protein>
    <submittedName>
        <fullName evidence="2">Uncharacterized protein</fullName>
    </submittedName>
</protein>
<dbReference type="FunFam" id="3.30.1330.40:FF:000001">
    <property type="entry name" value="L-PSP family endoribonuclease"/>
    <property type="match status" value="1"/>
</dbReference>
<dbReference type="GO" id="GO:0005829">
    <property type="term" value="C:cytosol"/>
    <property type="evidence" value="ECO:0007669"/>
    <property type="project" value="TreeGrafter"/>
</dbReference>
<dbReference type="InterPro" id="IPR035959">
    <property type="entry name" value="RutC-like_sf"/>
</dbReference>
<dbReference type="PANTHER" id="PTHR11803:SF58">
    <property type="entry name" value="PROTEIN HMF1-RELATED"/>
    <property type="match status" value="1"/>
</dbReference>
<evidence type="ECO:0000256" key="1">
    <source>
        <dbReference type="ARBA" id="ARBA00010552"/>
    </source>
</evidence>